<evidence type="ECO:0000259" key="9">
    <source>
        <dbReference type="PROSITE" id="PS50868"/>
    </source>
</evidence>
<dbReference type="InterPro" id="IPR050777">
    <property type="entry name" value="SET2_Histone-Lys_MeTrsfase"/>
</dbReference>
<dbReference type="SUPFAM" id="SSF82199">
    <property type="entry name" value="SET domain"/>
    <property type="match status" value="1"/>
</dbReference>
<keyword evidence="5" id="KW-0808">Transferase</keyword>
<evidence type="ECO:0000256" key="7">
    <source>
        <dbReference type="ARBA" id="ARBA00023242"/>
    </source>
</evidence>
<dbReference type="AlphaFoldDB" id="A0A8C0D069"/>
<dbReference type="InterPro" id="IPR046341">
    <property type="entry name" value="SET_dom_sf"/>
</dbReference>
<evidence type="ECO:0000256" key="4">
    <source>
        <dbReference type="ARBA" id="ARBA00022603"/>
    </source>
</evidence>
<evidence type="ECO:0000313" key="10">
    <source>
        <dbReference type="Ensembl" id="ENSBMSP00010013418.1"/>
    </source>
</evidence>
<evidence type="ECO:0000256" key="3">
    <source>
        <dbReference type="ARBA" id="ARBA00022454"/>
    </source>
</evidence>
<organism evidence="10">
    <name type="scientific">Balaenoptera musculus</name>
    <name type="common">Blue whale</name>
    <dbReference type="NCBI Taxonomy" id="9771"/>
    <lineage>
        <taxon>Eukaryota</taxon>
        <taxon>Metazoa</taxon>
        <taxon>Chordata</taxon>
        <taxon>Craniata</taxon>
        <taxon>Vertebrata</taxon>
        <taxon>Euteleostomi</taxon>
        <taxon>Mammalia</taxon>
        <taxon>Eutheria</taxon>
        <taxon>Laurasiatheria</taxon>
        <taxon>Artiodactyla</taxon>
        <taxon>Whippomorpha</taxon>
        <taxon>Cetacea</taxon>
        <taxon>Mysticeti</taxon>
        <taxon>Balaenopteridae</taxon>
        <taxon>Balaenoptera</taxon>
    </lineage>
</organism>
<evidence type="ECO:0000256" key="8">
    <source>
        <dbReference type="SAM" id="MobiDB-lite"/>
    </source>
</evidence>
<dbReference type="GeneTree" id="ENSGT00940000157429"/>
<reference evidence="10" key="1">
    <citation type="submission" date="2023-09" db="UniProtKB">
        <authorList>
            <consortium name="Ensembl"/>
        </authorList>
    </citation>
    <scope>IDENTIFICATION</scope>
</reference>
<keyword evidence="3" id="KW-0158">Chromosome</keyword>
<dbReference type="GO" id="GO:0005694">
    <property type="term" value="C:chromosome"/>
    <property type="evidence" value="ECO:0007669"/>
    <property type="project" value="UniProtKB-SubCell"/>
</dbReference>
<dbReference type="PROSITE" id="PS50868">
    <property type="entry name" value="POST_SET"/>
    <property type="match status" value="1"/>
</dbReference>
<evidence type="ECO:0000256" key="1">
    <source>
        <dbReference type="ARBA" id="ARBA00004123"/>
    </source>
</evidence>
<feature type="region of interest" description="Disordered" evidence="8">
    <location>
        <begin position="142"/>
        <end position="273"/>
    </location>
</feature>
<feature type="region of interest" description="Disordered" evidence="8">
    <location>
        <begin position="52"/>
        <end position="72"/>
    </location>
</feature>
<comment type="subcellular location">
    <subcellularLocation>
        <location evidence="2">Chromosome</location>
    </subcellularLocation>
    <subcellularLocation>
        <location evidence="1">Nucleus</location>
    </subcellularLocation>
</comment>
<protein>
    <recommendedName>
        <fullName evidence="9">Post-SET domain-containing protein</fullName>
    </recommendedName>
</protein>
<dbReference type="SMART" id="SM00508">
    <property type="entry name" value="PostSET"/>
    <property type="match status" value="1"/>
</dbReference>
<dbReference type="Ensembl" id="ENSBMST00010014892.1">
    <property type="protein sequence ID" value="ENSBMSP00010013418.1"/>
    <property type="gene ID" value="ENSBMSG00010009815.1"/>
</dbReference>
<keyword evidence="6" id="KW-0949">S-adenosyl-L-methionine</keyword>
<name>A0A8C0D069_BALMU</name>
<feature type="compositionally biased region" description="Gly residues" evidence="8">
    <location>
        <begin position="179"/>
        <end position="191"/>
    </location>
</feature>
<keyword evidence="7" id="KW-0539">Nucleus</keyword>
<keyword evidence="4" id="KW-0489">Methyltransferase</keyword>
<feature type="compositionally biased region" description="Low complexity" evidence="8">
    <location>
        <begin position="165"/>
        <end position="178"/>
    </location>
</feature>
<evidence type="ECO:0000256" key="5">
    <source>
        <dbReference type="ARBA" id="ARBA00022679"/>
    </source>
</evidence>
<evidence type="ECO:0000256" key="6">
    <source>
        <dbReference type="ARBA" id="ARBA00022691"/>
    </source>
</evidence>
<dbReference type="Gene3D" id="2.170.270.10">
    <property type="entry name" value="SET domain"/>
    <property type="match status" value="1"/>
</dbReference>
<accession>A0A8C0D069</accession>
<proteinExistence type="predicted"/>
<dbReference type="PANTHER" id="PTHR22884">
    <property type="entry name" value="SET DOMAIN PROTEINS"/>
    <property type="match status" value="1"/>
</dbReference>
<feature type="domain" description="Post-SET" evidence="9">
    <location>
        <begin position="31"/>
        <end position="47"/>
    </location>
</feature>
<sequence>GGTLICLSVACLPHPGTELTFNYNLDCLGNEKTVCRCGASNCSGFLGDRPKVSSGGSGVKPGGVERKAKGRSRLRTSASAVVTAGSWCCATASPAPRPTTCPAWAWASGPSGSGNVLGITVTCVGNLPLHFATFAPIRFARNTRTGQPSAPPRTGGRTAASTTCGQSRPSSPARSPSPRGGGRRGGAGGGSQRANSARPGRGEIGRPRVAGPPCGQRAGGRRPRPPGRTHRPPREGAPPVTEPSQQRPLRRTDRPSRVVPAARCGRPRTDKPDYAALQLHLNLRTSRCPPALLS</sequence>
<dbReference type="GO" id="GO:0005634">
    <property type="term" value="C:nucleus"/>
    <property type="evidence" value="ECO:0007669"/>
    <property type="project" value="UniProtKB-SubCell"/>
</dbReference>
<feature type="compositionally biased region" description="Basic residues" evidence="8">
    <location>
        <begin position="219"/>
        <end position="231"/>
    </location>
</feature>
<dbReference type="InterPro" id="IPR003616">
    <property type="entry name" value="Post-SET_dom"/>
</dbReference>
<evidence type="ECO:0000256" key="2">
    <source>
        <dbReference type="ARBA" id="ARBA00004286"/>
    </source>
</evidence>
<dbReference type="GO" id="GO:0008168">
    <property type="term" value="F:methyltransferase activity"/>
    <property type="evidence" value="ECO:0007669"/>
    <property type="project" value="UniProtKB-KW"/>
</dbReference>
<dbReference type="GO" id="GO:0032259">
    <property type="term" value="P:methylation"/>
    <property type="evidence" value="ECO:0007669"/>
    <property type="project" value="UniProtKB-KW"/>
</dbReference>